<dbReference type="Gramene" id="TraesNOR5A03G02736970.1">
    <property type="protein sequence ID" value="TraesNOR5A03G02736970.1"/>
    <property type="gene ID" value="TraesNOR5A03G02736970"/>
</dbReference>
<dbReference type="Gramene" id="TraesARI5A03G02756020.1">
    <property type="protein sequence ID" value="TraesARI5A03G02756020.1"/>
    <property type="gene ID" value="TraesARI5A03G02756020"/>
</dbReference>
<name>A0A3B6KN79_WHEAT</name>
<organism evidence="1">
    <name type="scientific">Triticum aestivum</name>
    <name type="common">Wheat</name>
    <dbReference type="NCBI Taxonomy" id="4565"/>
    <lineage>
        <taxon>Eukaryota</taxon>
        <taxon>Viridiplantae</taxon>
        <taxon>Streptophyta</taxon>
        <taxon>Embryophyta</taxon>
        <taxon>Tracheophyta</taxon>
        <taxon>Spermatophyta</taxon>
        <taxon>Magnoliopsida</taxon>
        <taxon>Liliopsida</taxon>
        <taxon>Poales</taxon>
        <taxon>Poaceae</taxon>
        <taxon>BOP clade</taxon>
        <taxon>Pooideae</taxon>
        <taxon>Triticodae</taxon>
        <taxon>Triticeae</taxon>
        <taxon>Triticinae</taxon>
        <taxon>Triticum</taxon>
    </lineage>
</organism>
<protein>
    <submittedName>
        <fullName evidence="1">Uncharacterized protein</fullName>
    </submittedName>
</protein>
<proteinExistence type="predicted"/>
<reference evidence="1" key="2">
    <citation type="submission" date="2018-10" db="UniProtKB">
        <authorList>
            <consortium name="EnsemblPlants"/>
        </authorList>
    </citation>
    <scope>IDENTIFICATION</scope>
</reference>
<dbReference type="EnsemblPlants" id="TraesCS5A02G346600.1">
    <property type="protein sequence ID" value="TraesCS5A02G346600.1"/>
    <property type="gene ID" value="TraesCS5A02G346600"/>
</dbReference>
<dbReference type="Gramene" id="TraesLAC5A03G02668040.1">
    <property type="protein sequence ID" value="TraesLAC5A03G02668040.1"/>
    <property type="gene ID" value="TraesLAC5A03G02668040"/>
</dbReference>
<dbReference type="AlphaFoldDB" id="A0A3B6KN79"/>
<dbReference type="Proteomes" id="UP000019116">
    <property type="component" value="Chromosome 5A"/>
</dbReference>
<dbReference type="Gramene" id="TraesMAC5A03G02712310.1">
    <property type="protein sequence ID" value="TraesMAC5A03G02712310.1"/>
    <property type="gene ID" value="TraesMAC5A03G02712310"/>
</dbReference>
<dbReference type="OMA" id="DHLCCSE"/>
<dbReference type="Gramene" id="TraesSTA5A03G02704730.1">
    <property type="protein sequence ID" value="TraesSTA5A03G02704730.1"/>
    <property type="gene ID" value="TraesSTA5A03G02704730"/>
</dbReference>
<keyword evidence="2" id="KW-1185">Reference proteome</keyword>
<evidence type="ECO:0000313" key="1">
    <source>
        <dbReference type="EnsemblPlants" id="TraesCS5A02G346600.1"/>
    </source>
</evidence>
<accession>A0A3B6KN79</accession>
<dbReference type="Gramene" id="TraesLDM5A03G02716500.1">
    <property type="protein sequence ID" value="TraesLDM5A03G02716500.1"/>
    <property type="gene ID" value="TraesLDM5A03G02716500"/>
</dbReference>
<dbReference type="Gramene" id="TraesRN5A0100846200.1">
    <property type="protein sequence ID" value="TraesRN5A0100846200.1"/>
    <property type="gene ID" value="TraesRN5A0100846200"/>
</dbReference>
<dbReference type="Gramene" id="TraesCS5A02G346600.1">
    <property type="protein sequence ID" value="TraesCS5A02G346600.1"/>
    <property type="gene ID" value="TraesCS5A02G346600"/>
</dbReference>
<evidence type="ECO:0000313" key="2">
    <source>
        <dbReference type="Proteomes" id="UP000019116"/>
    </source>
</evidence>
<dbReference type="Gramene" id="TraesCS5A03G0832100.1">
    <property type="protein sequence ID" value="TraesCS5A03G0832100.1.CDS"/>
    <property type="gene ID" value="TraesCS5A03G0832100"/>
</dbReference>
<dbReference type="SMR" id="A0A3B6KN79"/>
<sequence>MPSCWAEEERAVEIVDDSDMGEAGEEVMVDALLPEHVDREQEGKVDVRAEAHAMVQDVVEARLFEEVTATGSMDRQTRQTKSIDRLIQQRRKRQKVIKTSLGIY</sequence>
<reference evidence="1" key="1">
    <citation type="submission" date="2018-08" db="EMBL/GenBank/DDBJ databases">
        <authorList>
            <person name="Rossello M."/>
        </authorList>
    </citation>
    <scope>NUCLEOTIDE SEQUENCE [LARGE SCALE GENOMIC DNA]</scope>
    <source>
        <strain evidence="1">cv. Chinese Spring</strain>
    </source>
</reference>